<dbReference type="CDD" id="cd09083">
    <property type="entry name" value="EEP-1"/>
    <property type="match status" value="1"/>
</dbReference>
<protein>
    <submittedName>
        <fullName evidence="3">Endonuclease/Exonuclease/phosphatase family protein</fullName>
    </submittedName>
</protein>
<accession>A0A5C6EKC9</accession>
<proteinExistence type="predicted"/>
<sequence length="308" mass="34157">MEDARNSYDSSRKFGLTFRSTFVTRFMTFGFATLIGILSTLFMTAVSTADDGFAVMTYNIRYQNERDGDDRWVHRRDTVIKAIAEADIVGLQEVVLSQLDAIKAVTSGWTWVGVGRDDGASAGEFSPIGFRDSDFRMIDQDTRWLSESPEVAGSKGWDAALPRVFTWAILESKSTQTQIMIINTHFDHVGKVARLNSAKAIARWIDENATMPVLCMGDFNAQSESDVLSAAKSGKLIVLRDARSKSASSPEGPTGTWNGFKAMEPNSRIDHILVDDRVSVETYRTLDPRTPSGRFASDHHPVVVRIGF</sequence>
<keyword evidence="4" id="KW-1185">Reference proteome</keyword>
<name>A0A5C6EKC9_9BACT</name>
<evidence type="ECO:0000259" key="2">
    <source>
        <dbReference type="Pfam" id="PF03372"/>
    </source>
</evidence>
<dbReference type="Proteomes" id="UP000318288">
    <property type="component" value="Unassembled WGS sequence"/>
</dbReference>
<dbReference type="GO" id="GO:0000175">
    <property type="term" value="F:3'-5'-RNA exonuclease activity"/>
    <property type="evidence" value="ECO:0007669"/>
    <property type="project" value="TreeGrafter"/>
</dbReference>
<dbReference type="EMBL" id="SJPW01000006">
    <property type="protein sequence ID" value="TWU48915.1"/>
    <property type="molecule type" value="Genomic_DNA"/>
</dbReference>
<dbReference type="SUPFAM" id="SSF56219">
    <property type="entry name" value="DNase I-like"/>
    <property type="match status" value="1"/>
</dbReference>
<organism evidence="3 4">
    <name type="scientific">Rubripirellula tenax</name>
    <dbReference type="NCBI Taxonomy" id="2528015"/>
    <lineage>
        <taxon>Bacteria</taxon>
        <taxon>Pseudomonadati</taxon>
        <taxon>Planctomycetota</taxon>
        <taxon>Planctomycetia</taxon>
        <taxon>Pirellulales</taxon>
        <taxon>Pirellulaceae</taxon>
        <taxon>Rubripirellula</taxon>
    </lineage>
</organism>
<dbReference type="Pfam" id="PF03372">
    <property type="entry name" value="Exo_endo_phos"/>
    <property type="match status" value="1"/>
</dbReference>
<dbReference type="InterPro" id="IPR036691">
    <property type="entry name" value="Endo/exonu/phosph_ase_sf"/>
</dbReference>
<keyword evidence="3" id="KW-0269">Exonuclease</keyword>
<gene>
    <name evidence="3" type="ORF">Poly51_48190</name>
</gene>
<keyword evidence="1" id="KW-0812">Transmembrane</keyword>
<evidence type="ECO:0000313" key="4">
    <source>
        <dbReference type="Proteomes" id="UP000318288"/>
    </source>
</evidence>
<dbReference type="AlphaFoldDB" id="A0A5C6EKC9"/>
<keyword evidence="3" id="KW-0378">Hydrolase</keyword>
<comment type="caution">
    <text evidence="3">The sequence shown here is derived from an EMBL/GenBank/DDBJ whole genome shotgun (WGS) entry which is preliminary data.</text>
</comment>
<keyword evidence="3" id="KW-0255">Endonuclease</keyword>
<dbReference type="InterPro" id="IPR050410">
    <property type="entry name" value="CCR4/nocturin_mRNA_transcr"/>
</dbReference>
<evidence type="ECO:0000256" key="1">
    <source>
        <dbReference type="SAM" id="Phobius"/>
    </source>
</evidence>
<dbReference type="Gene3D" id="3.60.10.10">
    <property type="entry name" value="Endonuclease/exonuclease/phosphatase"/>
    <property type="match status" value="1"/>
</dbReference>
<evidence type="ECO:0000313" key="3">
    <source>
        <dbReference type="EMBL" id="TWU48915.1"/>
    </source>
</evidence>
<dbReference type="InterPro" id="IPR005135">
    <property type="entry name" value="Endo/exonuclease/phosphatase"/>
</dbReference>
<dbReference type="PANTHER" id="PTHR12121:SF36">
    <property type="entry name" value="ENDONUCLEASE_EXONUCLEASE_PHOSPHATASE DOMAIN-CONTAINING PROTEIN"/>
    <property type="match status" value="1"/>
</dbReference>
<feature type="transmembrane region" description="Helical" evidence="1">
    <location>
        <begin position="22"/>
        <end position="46"/>
    </location>
</feature>
<keyword evidence="1" id="KW-1133">Transmembrane helix</keyword>
<feature type="domain" description="Endonuclease/exonuclease/phosphatase" evidence="2">
    <location>
        <begin position="56"/>
        <end position="299"/>
    </location>
</feature>
<keyword evidence="1" id="KW-0472">Membrane</keyword>
<dbReference type="PANTHER" id="PTHR12121">
    <property type="entry name" value="CARBON CATABOLITE REPRESSOR PROTEIN 4"/>
    <property type="match status" value="1"/>
</dbReference>
<keyword evidence="3" id="KW-0540">Nuclease</keyword>
<dbReference type="GO" id="GO:0004519">
    <property type="term" value="F:endonuclease activity"/>
    <property type="evidence" value="ECO:0007669"/>
    <property type="project" value="UniProtKB-KW"/>
</dbReference>
<reference evidence="3 4" key="1">
    <citation type="submission" date="2019-02" db="EMBL/GenBank/DDBJ databases">
        <title>Deep-cultivation of Planctomycetes and their phenomic and genomic characterization uncovers novel biology.</title>
        <authorList>
            <person name="Wiegand S."/>
            <person name="Jogler M."/>
            <person name="Boedeker C."/>
            <person name="Pinto D."/>
            <person name="Vollmers J."/>
            <person name="Rivas-Marin E."/>
            <person name="Kohn T."/>
            <person name="Peeters S.H."/>
            <person name="Heuer A."/>
            <person name="Rast P."/>
            <person name="Oberbeckmann S."/>
            <person name="Bunk B."/>
            <person name="Jeske O."/>
            <person name="Meyerdierks A."/>
            <person name="Storesund J.E."/>
            <person name="Kallscheuer N."/>
            <person name="Luecker S."/>
            <person name="Lage O.M."/>
            <person name="Pohl T."/>
            <person name="Merkel B.J."/>
            <person name="Hornburger P."/>
            <person name="Mueller R.-W."/>
            <person name="Bruemmer F."/>
            <person name="Labrenz M."/>
            <person name="Spormann A.M."/>
            <person name="Op Den Camp H."/>
            <person name="Overmann J."/>
            <person name="Amann R."/>
            <person name="Jetten M.S.M."/>
            <person name="Mascher T."/>
            <person name="Medema M.H."/>
            <person name="Devos D.P."/>
            <person name="Kaster A.-K."/>
            <person name="Ovreas L."/>
            <person name="Rohde M."/>
            <person name="Galperin M.Y."/>
            <person name="Jogler C."/>
        </authorList>
    </citation>
    <scope>NUCLEOTIDE SEQUENCE [LARGE SCALE GENOMIC DNA]</scope>
    <source>
        <strain evidence="3 4">Poly51</strain>
    </source>
</reference>